<evidence type="ECO:0000256" key="1">
    <source>
        <dbReference type="SAM" id="MobiDB-lite"/>
    </source>
</evidence>
<proteinExistence type="predicted"/>
<sequence>MEAAVRALDEQKKKLEKVISALKQEEAKEEGLAVENTVVNDDGEAGGDTEELE</sequence>
<evidence type="ECO:0000313" key="2">
    <source>
        <dbReference type="EMBL" id="MCI67708.1"/>
    </source>
</evidence>
<organism evidence="2 3">
    <name type="scientific">Trifolium medium</name>
    <dbReference type="NCBI Taxonomy" id="97028"/>
    <lineage>
        <taxon>Eukaryota</taxon>
        <taxon>Viridiplantae</taxon>
        <taxon>Streptophyta</taxon>
        <taxon>Embryophyta</taxon>
        <taxon>Tracheophyta</taxon>
        <taxon>Spermatophyta</taxon>
        <taxon>Magnoliopsida</taxon>
        <taxon>eudicotyledons</taxon>
        <taxon>Gunneridae</taxon>
        <taxon>Pentapetalae</taxon>
        <taxon>rosids</taxon>
        <taxon>fabids</taxon>
        <taxon>Fabales</taxon>
        <taxon>Fabaceae</taxon>
        <taxon>Papilionoideae</taxon>
        <taxon>50 kb inversion clade</taxon>
        <taxon>NPAAA clade</taxon>
        <taxon>Hologalegina</taxon>
        <taxon>IRL clade</taxon>
        <taxon>Trifolieae</taxon>
        <taxon>Trifolium</taxon>
    </lineage>
</organism>
<protein>
    <submittedName>
        <fullName evidence="2">Uncharacterized protein</fullName>
    </submittedName>
</protein>
<feature type="compositionally biased region" description="Acidic residues" evidence="1">
    <location>
        <begin position="41"/>
        <end position="53"/>
    </location>
</feature>
<keyword evidence="3" id="KW-1185">Reference proteome</keyword>
<name>A0A392U3N3_9FABA</name>
<dbReference type="Proteomes" id="UP000265520">
    <property type="component" value="Unassembled WGS sequence"/>
</dbReference>
<dbReference type="AlphaFoldDB" id="A0A392U3N3"/>
<comment type="caution">
    <text evidence="2">The sequence shown here is derived from an EMBL/GenBank/DDBJ whole genome shotgun (WGS) entry which is preliminary data.</text>
</comment>
<accession>A0A392U3N3</accession>
<feature type="region of interest" description="Disordered" evidence="1">
    <location>
        <begin position="29"/>
        <end position="53"/>
    </location>
</feature>
<feature type="non-terminal residue" evidence="2">
    <location>
        <position position="53"/>
    </location>
</feature>
<evidence type="ECO:0000313" key="3">
    <source>
        <dbReference type="Proteomes" id="UP000265520"/>
    </source>
</evidence>
<dbReference type="EMBL" id="LXQA010722164">
    <property type="protein sequence ID" value="MCI67708.1"/>
    <property type="molecule type" value="Genomic_DNA"/>
</dbReference>
<reference evidence="2 3" key="1">
    <citation type="journal article" date="2018" name="Front. Plant Sci.">
        <title>Red Clover (Trifolium pratense) and Zigzag Clover (T. medium) - A Picture of Genomic Similarities and Differences.</title>
        <authorList>
            <person name="Dluhosova J."/>
            <person name="Istvanek J."/>
            <person name="Nedelnik J."/>
            <person name="Repkova J."/>
        </authorList>
    </citation>
    <scope>NUCLEOTIDE SEQUENCE [LARGE SCALE GENOMIC DNA]</scope>
    <source>
        <strain evidence="3">cv. 10/8</strain>
        <tissue evidence="2">Leaf</tissue>
    </source>
</reference>